<evidence type="ECO:0000313" key="2">
    <source>
        <dbReference type="EMBL" id="MFC2255160.1"/>
    </source>
</evidence>
<dbReference type="Proteomes" id="UP001595190">
    <property type="component" value="Unassembled WGS sequence"/>
</dbReference>
<proteinExistence type="predicted"/>
<feature type="transmembrane region" description="Helical" evidence="1">
    <location>
        <begin position="124"/>
        <end position="147"/>
    </location>
</feature>
<name>A0ABV6ZSJ6_9HYPH</name>
<feature type="transmembrane region" description="Helical" evidence="1">
    <location>
        <begin position="51"/>
        <end position="71"/>
    </location>
</feature>
<evidence type="ECO:0008006" key="4">
    <source>
        <dbReference type="Google" id="ProtNLM"/>
    </source>
</evidence>
<keyword evidence="1" id="KW-1133">Transmembrane helix</keyword>
<dbReference type="EMBL" id="JBHGPK010000094">
    <property type="protein sequence ID" value="MFC2255160.1"/>
    <property type="molecule type" value="Genomic_DNA"/>
</dbReference>
<dbReference type="RefSeq" id="WP_394315721.1">
    <property type="nucleotide sequence ID" value="NZ_JBHGPK010000094.1"/>
</dbReference>
<accession>A0ABV6ZSJ6</accession>
<evidence type="ECO:0000313" key="3">
    <source>
        <dbReference type="Proteomes" id="UP001595190"/>
    </source>
</evidence>
<gene>
    <name evidence="2" type="ORF">ACETRX_36985</name>
</gene>
<evidence type="ECO:0000256" key="1">
    <source>
        <dbReference type="SAM" id="Phobius"/>
    </source>
</evidence>
<keyword evidence="1" id="KW-0812">Transmembrane</keyword>
<protein>
    <recommendedName>
        <fullName evidence="4">DUF3278 domain-containing protein</fullName>
    </recommendedName>
</protein>
<organism evidence="2 3">
    <name type="scientific">Labrys neptuniae</name>
    <dbReference type="NCBI Taxonomy" id="376174"/>
    <lineage>
        <taxon>Bacteria</taxon>
        <taxon>Pseudomonadati</taxon>
        <taxon>Pseudomonadota</taxon>
        <taxon>Alphaproteobacteria</taxon>
        <taxon>Hyphomicrobiales</taxon>
        <taxon>Xanthobacteraceae</taxon>
        <taxon>Labrys</taxon>
    </lineage>
</organism>
<keyword evidence="1" id="KW-0472">Membrane</keyword>
<feature type="transmembrane region" description="Helical" evidence="1">
    <location>
        <begin position="20"/>
        <end position="39"/>
    </location>
</feature>
<feature type="transmembrane region" description="Helical" evidence="1">
    <location>
        <begin position="92"/>
        <end position="112"/>
    </location>
</feature>
<reference evidence="2 3" key="1">
    <citation type="submission" date="2024-09" db="EMBL/GenBank/DDBJ databases">
        <title>Description of Labrys sedimenti sp. nov., isolated from a diclofenac-degrading enrichment culture, and genome-based reclassification of Labrys portucalensis as a later heterotypic synonym of Labrys neptuniae.</title>
        <authorList>
            <person name="Tancsics A."/>
            <person name="Csepanyi A."/>
        </authorList>
    </citation>
    <scope>NUCLEOTIDE SEQUENCE [LARGE SCALE GENOMIC DNA]</scope>
    <source>
        <strain evidence="2 3">LMG 23412</strain>
    </source>
</reference>
<comment type="caution">
    <text evidence="2">The sequence shown here is derived from an EMBL/GenBank/DDBJ whole genome shotgun (WGS) entry which is preliminary data.</text>
</comment>
<sequence>MTEKEEQLARLISGIEKDRIVLCTITQTLGIAIILFSLFRLQERTENSNIVWLSTIFVVVIYFLLLYFNFFRKKEDKAKYDDLKFIEIRCRFAIEEIFRSCMALVFCITLFLTSPIKLSYSENILFLSTVGLVVCVSGAFLSIRYYLTSSVSKNEIYKD</sequence>